<gene>
    <name evidence="2" type="ORF">ACFQGH_06855</name>
</gene>
<keyword evidence="1" id="KW-1133">Transmembrane helix</keyword>
<evidence type="ECO:0000313" key="3">
    <source>
        <dbReference type="Proteomes" id="UP001596312"/>
    </source>
</evidence>
<dbReference type="AlphaFoldDB" id="A0ABD5V7N5"/>
<reference evidence="2 3" key="1">
    <citation type="journal article" date="2019" name="Int. J. Syst. Evol. Microbiol.">
        <title>The Global Catalogue of Microorganisms (GCM) 10K type strain sequencing project: providing services to taxonomists for standard genome sequencing and annotation.</title>
        <authorList>
            <consortium name="The Broad Institute Genomics Platform"/>
            <consortium name="The Broad Institute Genome Sequencing Center for Infectious Disease"/>
            <person name="Wu L."/>
            <person name="Ma J."/>
        </authorList>
    </citation>
    <scope>NUCLEOTIDE SEQUENCE [LARGE SCALE GENOMIC DNA]</scope>
    <source>
        <strain evidence="2 3">CGMCC 1.3240</strain>
    </source>
</reference>
<feature type="transmembrane region" description="Helical" evidence="1">
    <location>
        <begin position="89"/>
        <end position="108"/>
    </location>
</feature>
<feature type="transmembrane region" description="Helical" evidence="1">
    <location>
        <begin position="52"/>
        <end position="77"/>
    </location>
</feature>
<name>A0ABD5V7N5_9EURY</name>
<dbReference type="Proteomes" id="UP001596312">
    <property type="component" value="Unassembled WGS sequence"/>
</dbReference>
<dbReference type="EMBL" id="JBHSXQ010000002">
    <property type="protein sequence ID" value="MFC6904919.1"/>
    <property type="molecule type" value="Genomic_DNA"/>
</dbReference>
<sequence length="113" mass="11985">MEPTGIALQAGQWPSAEHTPLLLAVILLAALGTVALFLISLVVLARRPTTRYLLVTVALGALVFRTLIGLGTVFGYVPMTIHHLVEHGLDFLIATLILSAVYLSNTSATPAPE</sequence>
<evidence type="ECO:0000313" key="2">
    <source>
        <dbReference type="EMBL" id="MFC6904919.1"/>
    </source>
</evidence>
<accession>A0ABD5V7N5</accession>
<dbReference type="InterPro" id="IPR055894">
    <property type="entry name" value="DUF7471"/>
</dbReference>
<proteinExistence type="predicted"/>
<keyword evidence="1" id="KW-0472">Membrane</keyword>
<protein>
    <submittedName>
        <fullName evidence="2">Uncharacterized protein</fullName>
    </submittedName>
</protein>
<comment type="caution">
    <text evidence="2">The sequence shown here is derived from an EMBL/GenBank/DDBJ whole genome shotgun (WGS) entry which is preliminary data.</text>
</comment>
<evidence type="ECO:0000256" key="1">
    <source>
        <dbReference type="SAM" id="Phobius"/>
    </source>
</evidence>
<keyword evidence="1" id="KW-0812">Transmembrane</keyword>
<organism evidence="2 3">
    <name type="scientific">Halalkalicoccus tibetensis</name>
    <dbReference type="NCBI Taxonomy" id="175632"/>
    <lineage>
        <taxon>Archaea</taxon>
        <taxon>Methanobacteriati</taxon>
        <taxon>Methanobacteriota</taxon>
        <taxon>Stenosarchaea group</taxon>
        <taxon>Halobacteria</taxon>
        <taxon>Halobacteriales</taxon>
        <taxon>Halococcaceae</taxon>
        <taxon>Halalkalicoccus</taxon>
    </lineage>
</organism>
<keyword evidence="3" id="KW-1185">Reference proteome</keyword>
<dbReference type="RefSeq" id="WP_340603435.1">
    <property type="nucleotide sequence ID" value="NZ_JBBMXV010000002.1"/>
</dbReference>
<dbReference type="Pfam" id="PF24283">
    <property type="entry name" value="DUF7471"/>
    <property type="match status" value="1"/>
</dbReference>
<feature type="transmembrane region" description="Helical" evidence="1">
    <location>
        <begin position="21"/>
        <end position="45"/>
    </location>
</feature>